<evidence type="ECO:0000313" key="2">
    <source>
        <dbReference type="Proteomes" id="UP000829398"/>
    </source>
</evidence>
<protein>
    <submittedName>
        <fullName evidence="1">Pinoresinol-lariciresinol reductase 3</fullName>
    </submittedName>
</protein>
<gene>
    <name evidence="1" type="ORF">KPL71_023087</name>
</gene>
<accession>A0ACB8IHG3</accession>
<proteinExistence type="predicted"/>
<organism evidence="1 2">
    <name type="scientific">Citrus sinensis</name>
    <name type="common">Sweet orange</name>
    <name type="synonym">Citrus aurantium var. sinensis</name>
    <dbReference type="NCBI Taxonomy" id="2711"/>
    <lineage>
        <taxon>Eukaryota</taxon>
        <taxon>Viridiplantae</taxon>
        <taxon>Streptophyta</taxon>
        <taxon>Embryophyta</taxon>
        <taxon>Tracheophyta</taxon>
        <taxon>Spermatophyta</taxon>
        <taxon>Magnoliopsida</taxon>
        <taxon>eudicotyledons</taxon>
        <taxon>Gunneridae</taxon>
        <taxon>Pentapetalae</taxon>
        <taxon>rosids</taxon>
        <taxon>malvids</taxon>
        <taxon>Sapindales</taxon>
        <taxon>Rutaceae</taxon>
        <taxon>Aurantioideae</taxon>
        <taxon>Citrus</taxon>
    </lineage>
</organism>
<name>A0ACB8IHG3_CITSI</name>
<dbReference type="Proteomes" id="UP000829398">
    <property type="component" value="Chromosome 8"/>
</dbReference>
<keyword evidence="2" id="KW-1185">Reference proteome</keyword>
<reference evidence="2" key="1">
    <citation type="journal article" date="2023" name="Hortic. Res.">
        <title>A chromosome-level phased genome enabling allele-level studies in sweet orange: a case study on citrus Huanglongbing tolerance.</title>
        <authorList>
            <person name="Wu B."/>
            <person name="Yu Q."/>
            <person name="Deng Z."/>
            <person name="Duan Y."/>
            <person name="Luo F."/>
            <person name="Gmitter F. Jr."/>
        </authorList>
    </citation>
    <scope>NUCLEOTIDE SEQUENCE [LARGE SCALE GENOMIC DNA]</scope>
    <source>
        <strain evidence="2">cv. Valencia</strain>
    </source>
</reference>
<comment type="caution">
    <text evidence="1">The sequence shown here is derived from an EMBL/GenBank/DDBJ whole genome shotgun (WGS) entry which is preliminary data.</text>
</comment>
<evidence type="ECO:0000313" key="1">
    <source>
        <dbReference type="EMBL" id="KAH9696192.1"/>
    </source>
</evidence>
<dbReference type="EMBL" id="CM039177">
    <property type="protein sequence ID" value="KAH9696192.1"/>
    <property type="molecule type" value="Genomic_DNA"/>
</dbReference>
<sequence>MEKKSKVLIIGATGRLGYHLAKFSTEYCYPTFALIRDSSFNDPNKQQKLQSLSIAGVTFLKGSLEDEESLMEAVKQVDVVICSIPSKQVLDQKLLIRVIKEAGCIKRFIPSEFGADPDKSQISDLDNNFYSRKSEIRRLIEAGGIPYTYICCNLFMSYLLPSLVQPGLKTPPRDKVTIFGDGNTKGVFVNSVDVAAFTISALDDPRTLNKVLYLRPPGNVCCMNELVEAWESKIGKRLEKINVSEEELLKKIEGPDKNWLLGLDSNFYAHRTEIRRLIKAEGIPYTCICCNFFMSLLLPSLVQLNPTTPPRDKLTIFGDGNTRGVFVKDTDVAAFTINALDDPRTLNKLLHLRPPGCVHSMNKLVETWESKIAKKLERIYVPAEELVKKIKEGSYPLNMILSIGHSAYVLGDQTNFEIEPSFGVEATELYPDVNYTTVDEYLNQFI</sequence>